<evidence type="ECO:0000256" key="10">
    <source>
        <dbReference type="RuleBase" id="RU004340"/>
    </source>
</evidence>
<keyword evidence="6" id="KW-0407">Ion channel</keyword>
<dbReference type="PANTHER" id="PTHR28259:SF1">
    <property type="entry name" value="FLUORIDE EXPORT PROTEIN 1-RELATED"/>
    <property type="match status" value="1"/>
</dbReference>
<protein>
    <recommendedName>
        <fullName evidence="10">Fluoride-specific ion channel</fullName>
    </recommendedName>
</protein>
<comment type="subcellular location">
    <subcellularLocation>
        <location evidence="1">Cell membrane</location>
        <topology evidence="1">Multi-pass membrane protein</topology>
    </subcellularLocation>
</comment>
<gene>
    <name evidence="11" type="ORF">CJ229_003015</name>
</gene>
<keyword evidence="12" id="KW-1185">Reference proteome</keyword>
<name>A0AAF0YJL9_9STAP</name>
<feature type="transmembrane region" description="Helical" evidence="10">
    <location>
        <begin position="56"/>
        <end position="74"/>
    </location>
</feature>
<organism evidence="11 12">
    <name type="scientific">Nosocomiicoccus massiliensis</name>
    <dbReference type="NCBI Taxonomy" id="1232430"/>
    <lineage>
        <taxon>Bacteria</taxon>
        <taxon>Bacillati</taxon>
        <taxon>Bacillota</taxon>
        <taxon>Bacilli</taxon>
        <taxon>Bacillales</taxon>
        <taxon>Staphylococcaceae</taxon>
        <taxon>Nosocomiicoccus</taxon>
    </lineage>
</organism>
<keyword evidence="2 10" id="KW-1003">Cell membrane</keyword>
<dbReference type="GO" id="GO:1903425">
    <property type="term" value="F:fluoride transmembrane transporter activity"/>
    <property type="evidence" value="ECO:0007669"/>
    <property type="project" value="TreeGrafter"/>
</dbReference>
<comment type="catalytic activity">
    <reaction evidence="8">
        <text>fluoride(in) = fluoride(out)</text>
        <dbReference type="Rhea" id="RHEA:76159"/>
        <dbReference type="ChEBI" id="CHEBI:17051"/>
    </reaction>
    <physiologicalReaction direction="left-to-right" evidence="8">
        <dbReference type="Rhea" id="RHEA:76160"/>
    </physiologicalReaction>
</comment>
<accession>A0AAF0YJL9</accession>
<comment type="function">
    <text evidence="9">Fluoride-specific ion channel. Important for reducing fluoride concentration in the cell, thus reducing its toxicity.</text>
</comment>
<reference evidence="12" key="1">
    <citation type="submission" date="2017-09" db="EMBL/GenBank/DDBJ databases">
        <title>Bacterial strain isolated from the female urinary microbiota.</title>
        <authorList>
            <person name="Thomas-White K."/>
            <person name="Kumar N."/>
            <person name="Forster S."/>
            <person name="Putonti C."/>
            <person name="Lawley T."/>
            <person name="Wolfe A.J."/>
        </authorList>
    </citation>
    <scope>NUCLEOTIDE SEQUENCE [LARGE SCALE GENOMIC DNA]</scope>
    <source>
        <strain evidence="12">UMB0959</strain>
    </source>
</reference>
<dbReference type="Pfam" id="PF02537">
    <property type="entry name" value="CRCB"/>
    <property type="match status" value="1"/>
</dbReference>
<evidence type="ECO:0000256" key="3">
    <source>
        <dbReference type="ARBA" id="ARBA00022692"/>
    </source>
</evidence>
<evidence type="ECO:0000256" key="4">
    <source>
        <dbReference type="ARBA" id="ARBA00022989"/>
    </source>
</evidence>
<evidence type="ECO:0000256" key="1">
    <source>
        <dbReference type="ARBA" id="ARBA00004651"/>
    </source>
</evidence>
<keyword evidence="4 10" id="KW-1133">Transmembrane helix</keyword>
<evidence type="ECO:0000256" key="5">
    <source>
        <dbReference type="ARBA" id="ARBA00023136"/>
    </source>
</evidence>
<evidence type="ECO:0000313" key="12">
    <source>
        <dbReference type="Proteomes" id="UP000243626"/>
    </source>
</evidence>
<evidence type="ECO:0000256" key="6">
    <source>
        <dbReference type="ARBA" id="ARBA00023303"/>
    </source>
</evidence>
<proteinExistence type="inferred from homology"/>
<dbReference type="KEGG" id="nmy:CJ229_003015"/>
<evidence type="ECO:0000256" key="2">
    <source>
        <dbReference type="ARBA" id="ARBA00022475"/>
    </source>
</evidence>
<dbReference type="GO" id="GO:0005886">
    <property type="term" value="C:plasma membrane"/>
    <property type="evidence" value="ECO:0007669"/>
    <property type="project" value="UniProtKB-SubCell"/>
</dbReference>
<dbReference type="InterPro" id="IPR003691">
    <property type="entry name" value="FluC"/>
</dbReference>
<dbReference type="RefSeq" id="WP_068130734.1">
    <property type="nucleotide sequence ID" value="NZ_CP136964.1"/>
</dbReference>
<dbReference type="EMBL" id="CP136964">
    <property type="protein sequence ID" value="WOS96731.1"/>
    <property type="molecule type" value="Genomic_DNA"/>
</dbReference>
<evidence type="ECO:0000256" key="7">
    <source>
        <dbReference type="ARBA" id="ARBA00035120"/>
    </source>
</evidence>
<keyword evidence="5 10" id="KW-0472">Membrane</keyword>
<evidence type="ECO:0000313" key="11">
    <source>
        <dbReference type="EMBL" id="WOS96731.1"/>
    </source>
</evidence>
<evidence type="ECO:0000256" key="8">
    <source>
        <dbReference type="ARBA" id="ARBA00035585"/>
    </source>
</evidence>
<evidence type="ECO:0000256" key="9">
    <source>
        <dbReference type="ARBA" id="ARBA00049940"/>
    </source>
</evidence>
<keyword evidence="3 10" id="KW-0812">Transmembrane</keyword>
<dbReference type="PANTHER" id="PTHR28259">
    <property type="entry name" value="FLUORIDE EXPORT PROTEIN 1-RELATED"/>
    <property type="match status" value="1"/>
</dbReference>
<sequence length="115" mass="13046">MFKLLIIILLSGIGAVVRDMISIHMPKSLYGTLIVNILGAFLAGTIIRSQFINGEYYDLMMVGFLGGFTTYSAFTKDQYELFKEKQYIKLFLYTLIMFSLTLCAFFVALSINILN</sequence>
<dbReference type="AlphaFoldDB" id="A0AAF0YJL9"/>
<feature type="transmembrane region" description="Helical" evidence="10">
    <location>
        <begin position="90"/>
        <end position="114"/>
    </location>
</feature>
<feature type="transmembrane region" description="Helical" evidence="10">
    <location>
        <begin position="28"/>
        <end position="47"/>
    </location>
</feature>
<dbReference type="Proteomes" id="UP000243626">
    <property type="component" value="Chromosome"/>
</dbReference>
<keyword evidence="6" id="KW-0813">Transport</keyword>
<comment type="similarity">
    <text evidence="7 10">Belongs to the fluoride channel Fluc/FEX (TC 1.A.43) family.</text>
</comment>
<keyword evidence="6" id="KW-0406">Ion transport</keyword>